<sequence>MMSIEDIAALIPADKAQLAVARVIAALGSQFDWDSDTLDGVANAVKDVVPAEIPSPFDQDDEAIEFWQEV</sequence>
<evidence type="ECO:0000313" key="1">
    <source>
        <dbReference type="EMBL" id="QGJ97362.1"/>
    </source>
</evidence>
<dbReference type="EMBL" id="MN586063">
    <property type="protein sequence ID" value="QGJ97362.1"/>
    <property type="molecule type" value="Genomic_DNA"/>
</dbReference>
<name>A0A649VZN5_9CAUD</name>
<organism evidence="1 2">
    <name type="scientific">Mycobacterium phage Isca</name>
    <dbReference type="NCBI Taxonomy" id="2656583"/>
    <lineage>
        <taxon>Viruses</taxon>
        <taxon>Duplodnaviria</taxon>
        <taxon>Heunggongvirae</taxon>
        <taxon>Uroviricota</taxon>
        <taxon>Caudoviricetes</taxon>
        <taxon>Veracruzvirus</taxon>
        <taxon>Veracruzvirus rockstar</taxon>
    </lineage>
</organism>
<protein>
    <submittedName>
        <fullName evidence="1">Uncharacterized protein</fullName>
    </submittedName>
</protein>
<reference evidence="1 2" key="1">
    <citation type="submission" date="2019-10" db="EMBL/GenBank/DDBJ databases">
        <authorList>
            <person name="Garlena R.A."/>
            <person name="Russell D.A."/>
            <person name="Pope W.H."/>
            <person name="Jacobs-Sera D."/>
            <person name="Hatfull G.F."/>
        </authorList>
    </citation>
    <scope>NUCLEOTIDE SEQUENCE [LARGE SCALE GENOMIC DNA]</scope>
</reference>
<evidence type="ECO:0000313" key="2">
    <source>
        <dbReference type="Proteomes" id="UP000422615"/>
    </source>
</evidence>
<accession>A0A649VZN5</accession>
<gene>
    <name evidence="1" type="primary">82</name>
    <name evidence="1" type="ORF">PBI_ISCA_82</name>
</gene>
<proteinExistence type="predicted"/>
<dbReference type="Proteomes" id="UP000422615">
    <property type="component" value="Segment"/>
</dbReference>